<evidence type="ECO:0000256" key="2">
    <source>
        <dbReference type="ARBA" id="ARBA00022857"/>
    </source>
</evidence>
<name>A0A9P4I2A2_9PEZI</name>
<dbReference type="InterPro" id="IPR036291">
    <property type="entry name" value="NAD(P)-bd_dom_sf"/>
</dbReference>
<dbReference type="OrthoDB" id="300709at2759"/>
<reference evidence="4" key="1">
    <citation type="journal article" date="2020" name="Stud. Mycol.">
        <title>101 Dothideomycetes genomes: a test case for predicting lifestyles and emergence of pathogens.</title>
        <authorList>
            <person name="Haridas S."/>
            <person name="Albert R."/>
            <person name="Binder M."/>
            <person name="Bloem J."/>
            <person name="Labutti K."/>
            <person name="Salamov A."/>
            <person name="Andreopoulos B."/>
            <person name="Baker S."/>
            <person name="Barry K."/>
            <person name="Bills G."/>
            <person name="Bluhm B."/>
            <person name="Cannon C."/>
            <person name="Castanera R."/>
            <person name="Culley D."/>
            <person name="Daum C."/>
            <person name="Ezra D."/>
            <person name="Gonzalez J."/>
            <person name="Henrissat B."/>
            <person name="Kuo A."/>
            <person name="Liang C."/>
            <person name="Lipzen A."/>
            <person name="Lutzoni F."/>
            <person name="Magnuson J."/>
            <person name="Mondo S."/>
            <person name="Nolan M."/>
            <person name="Ohm R."/>
            <person name="Pangilinan J."/>
            <person name="Park H.-J."/>
            <person name="Ramirez L."/>
            <person name="Alfaro M."/>
            <person name="Sun H."/>
            <person name="Tritt A."/>
            <person name="Yoshinaga Y."/>
            <person name="Zwiers L.-H."/>
            <person name="Turgeon B."/>
            <person name="Goodwin S."/>
            <person name="Spatafora J."/>
            <person name="Crous P."/>
            <person name="Grigoriev I."/>
        </authorList>
    </citation>
    <scope>NUCLEOTIDE SEQUENCE</scope>
    <source>
        <strain evidence="4">CBS 121410</strain>
    </source>
</reference>
<dbReference type="PANTHER" id="PTHR42748">
    <property type="entry name" value="NITROGEN METABOLITE REPRESSION PROTEIN NMRA FAMILY MEMBER"/>
    <property type="match status" value="1"/>
</dbReference>
<proteinExistence type="inferred from homology"/>
<protein>
    <submittedName>
        <fullName evidence="4">NAD(P)-binding protein</fullName>
    </submittedName>
</protein>
<accession>A0A9P4I2A2</accession>
<evidence type="ECO:0000259" key="3">
    <source>
        <dbReference type="Pfam" id="PF05368"/>
    </source>
</evidence>
<dbReference type="SUPFAM" id="SSF51735">
    <property type="entry name" value="NAD(P)-binding Rossmann-fold domains"/>
    <property type="match status" value="1"/>
</dbReference>
<comment type="caution">
    <text evidence="4">The sequence shown here is derived from an EMBL/GenBank/DDBJ whole genome shotgun (WGS) entry which is preliminary data.</text>
</comment>
<dbReference type="InterPro" id="IPR008030">
    <property type="entry name" value="NmrA-like"/>
</dbReference>
<dbReference type="GO" id="GO:0005634">
    <property type="term" value="C:nucleus"/>
    <property type="evidence" value="ECO:0007669"/>
    <property type="project" value="TreeGrafter"/>
</dbReference>
<comment type="similarity">
    <text evidence="1">Belongs to the NmrA-type oxidoreductase family.</text>
</comment>
<evidence type="ECO:0000256" key="1">
    <source>
        <dbReference type="ARBA" id="ARBA00006328"/>
    </source>
</evidence>
<organism evidence="4 5">
    <name type="scientific">Saccharata proteae CBS 121410</name>
    <dbReference type="NCBI Taxonomy" id="1314787"/>
    <lineage>
        <taxon>Eukaryota</taxon>
        <taxon>Fungi</taxon>
        <taxon>Dikarya</taxon>
        <taxon>Ascomycota</taxon>
        <taxon>Pezizomycotina</taxon>
        <taxon>Dothideomycetes</taxon>
        <taxon>Dothideomycetes incertae sedis</taxon>
        <taxon>Botryosphaeriales</taxon>
        <taxon>Saccharataceae</taxon>
        <taxon>Saccharata</taxon>
    </lineage>
</organism>
<keyword evidence="2" id="KW-0521">NADP</keyword>
<sequence>MSSEKKLLVIIGATGLQGGAIARTFSTHPLYRVRAITRDPSSAKALALTSLGIEVVAGNLFDETSLRSAFAGASAIFLVTDGFSGLATGNFDPNQEFLQGKLAVDVAAELPALEHFVFSSGPSVKEATAGMYADVLHYENKAAVTRYLREEKGALAHKTTVLWVGGYFQNWTHMPGIFGPVREEGGGWVQRVPWGREMRLGMVDVGDLGVVVRAVLERGEQMMGKTVFVVGEESVSQGQMLDDFGKLLNVPVRFEQIPMDAFYEGLKGSGMPDHFAVAVRDIFQAYNEFGTKLYDAPGLILGPGEKLRNWEEYVASADWSWTK</sequence>
<dbReference type="Gene3D" id="3.40.50.720">
    <property type="entry name" value="NAD(P)-binding Rossmann-like Domain"/>
    <property type="match status" value="1"/>
</dbReference>
<dbReference type="EMBL" id="ML978712">
    <property type="protein sequence ID" value="KAF2090556.1"/>
    <property type="molecule type" value="Genomic_DNA"/>
</dbReference>
<evidence type="ECO:0000313" key="5">
    <source>
        <dbReference type="Proteomes" id="UP000799776"/>
    </source>
</evidence>
<keyword evidence="5" id="KW-1185">Reference proteome</keyword>
<gene>
    <name evidence="4" type="ORF">K490DRAFT_61876</name>
</gene>
<feature type="domain" description="NmrA-like" evidence="3">
    <location>
        <begin position="4"/>
        <end position="292"/>
    </location>
</feature>
<dbReference type="Proteomes" id="UP000799776">
    <property type="component" value="Unassembled WGS sequence"/>
</dbReference>
<dbReference type="AlphaFoldDB" id="A0A9P4I2A2"/>
<dbReference type="Pfam" id="PF05368">
    <property type="entry name" value="NmrA"/>
    <property type="match status" value="1"/>
</dbReference>
<dbReference type="PANTHER" id="PTHR42748:SF28">
    <property type="entry name" value="NMRA-LIKE DOMAIN-CONTAINING PROTEIN"/>
    <property type="match status" value="1"/>
</dbReference>
<evidence type="ECO:0000313" key="4">
    <source>
        <dbReference type="EMBL" id="KAF2090556.1"/>
    </source>
</evidence>
<dbReference type="Gene3D" id="3.90.25.10">
    <property type="entry name" value="UDP-galactose 4-epimerase, domain 1"/>
    <property type="match status" value="1"/>
</dbReference>
<dbReference type="InterPro" id="IPR051164">
    <property type="entry name" value="NmrA-like_oxidored"/>
</dbReference>